<accession>A0ABP9YX71</accession>
<dbReference type="InterPro" id="IPR011992">
    <property type="entry name" value="EF-hand-dom_pair"/>
</dbReference>
<evidence type="ECO:0000256" key="5">
    <source>
        <dbReference type="ARBA" id="ARBA00023136"/>
    </source>
</evidence>
<evidence type="ECO:0000256" key="7">
    <source>
        <dbReference type="SAM" id="Phobius"/>
    </source>
</evidence>
<feature type="transmembrane region" description="Helical" evidence="7">
    <location>
        <begin position="641"/>
        <end position="659"/>
    </location>
</feature>
<proteinExistence type="predicted"/>
<reference evidence="9 10" key="1">
    <citation type="submission" date="2024-04" db="EMBL/GenBank/DDBJ databases">
        <title>genome sequences of Mucor flavus KT1a and Helicostylum pulchrum KT1b strains isolated from the surface of a dry-aged beef.</title>
        <authorList>
            <person name="Toyotome T."/>
            <person name="Hosono M."/>
            <person name="Torimaru M."/>
            <person name="Fukuda K."/>
            <person name="Mikami N."/>
        </authorList>
    </citation>
    <scope>NUCLEOTIDE SEQUENCE [LARGE SCALE GENOMIC DNA]</scope>
    <source>
        <strain evidence="9 10">KT1a</strain>
    </source>
</reference>
<dbReference type="InterPro" id="IPR002048">
    <property type="entry name" value="EF_hand_dom"/>
</dbReference>
<feature type="compositionally biased region" description="Basic and acidic residues" evidence="6">
    <location>
        <begin position="102"/>
        <end position="111"/>
    </location>
</feature>
<feature type="compositionally biased region" description="Basic and acidic residues" evidence="6">
    <location>
        <begin position="1"/>
        <end position="23"/>
    </location>
</feature>
<dbReference type="InterPro" id="IPR006685">
    <property type="entry name" value="MscS_channel_2nd"/>
</dbReference>
<dbReference type="PROSITE" id="PS50222">
    <property type="entry name" value="EF_HAND_2"/>
    <property type="match status" value="1"/>
</dbReference>
<feature type="region of interest" description="Disordered" evidence="6">
    <location>
        <begin position="1"/>
        <end position="51"/>
    </location>
</feature>
<feature type="compositionally biased region" description="Basic residues" evidence="6">
    <location>
        <begin position="423"/>
        <end position="439"/>
    </location>
</feature>
<keyword evidence="2 7" id="KW-0812">Transmembrane</keyword>
<feature type="transmembrane region" description="Helical" evidence="7">
    <location>
        <begin position="132"/>
        <end position="155"/>
    </location>
</feature>
<feature type="transmembrane region" description="Helical" evidence="7">
    <location>
        <begin position="217"/>
        <end position="235"/>
    </location>
</feature>
<keyword evidence="3" id="KW-0106">Calcium</keyword>
<keyword evidence="4 7" id="KW-1133">Transmembrane helix</keyword>
<keyword evidence="10" id="KW-1185">Reference proteome</keyword>
<dbReference type="InterPro" id="IPR023408">
    <property type="entry name" value="MscS_beta-dom_sf"/>
</dbReference>
<feature type="region of interest" description="Disordered" evidence="6">
    <location>
        <begin position="299"/>
        <end position="320"/>
    </location>
</feature>
<feature type="compositionally biased region" description="Polar residues" evidence="6">
    <location>
        <begin position="33"/>
        <end position="44"/>
    </location>
</feature>
<dbReference type="Gene3D" id="1.10.238.10">
    <property type="entry name" value="EF-hand"/>
    <property type="match status" value="1"/>
</dbReference>
<evidence type="ECO:0000256" key="2">
    <source>
        <dbReference type="ARBA" id="ARBA00022692"/>
    </source>
</evidence>
<keyword evidence="5 7" id="KW-0472">Membrane</keyword>
<feature type="compositionally biased region" description="Basic and acidic residues" evidence="6">
    <location>
        <begin position="376"/>
        <end position="406"/>
    </location>
</feature>
<feature type="region of interest" description="Disordered" evidence="6">
    <location>
        <begin position="371"/>
        <end position="472"/>
    </location>
</feature>
<comment type="caution">
    <text evidence="9">The sequence shown here is derived from an EMBL/GenBank/DDBJ whole genome shotgun (WGS) entry which is preliminary data.</text>
</comment>
<protein>
    <recommendedName>
        <fullName evidence="8">EF-hand domain-containing protein</fullName>
    </recommendedName>
</protein>
<dbReference type="Pfam" id="PF00924">
    <property type="entry name" value="MS_channel_2nd"/>
    <property type="match status" value="1"/>
</dbReference>
<dbReference type="Gene3D" id="2.30.30.60">
    <property type="match status" value="1"/>
</dbReference>
<dbReference type="PANTHER" id="PTHR31323">
    <property type="entry name" value="MECHANOSENSITIVE ION CHANNEL PROTEIN MSY2"/>
    <property type="match status" value="1"/>
</dbReference>
<dbReference type="InterPro" id="IPR018247">
    <property type="entry name" value="EF_Hand_1_Ca_BS"/>
</dbReference>
<dbReference type="PANTHER" id="PTHR31323:SF1">
    <property type="entry name" value="MECHANOSENSITIVE ION CHANNEL PROTEIN"/>
    <property type="match status" value="1"/>
</dbReference>
<evidence type="ECO:0000313" key="9">
    <source>
        <dbReference type="EMBL" id="GAA5811463.1"/>
    </source>
</evidence>
<feature type="transmembrane region" description="Helical" evidence="7">
    <location>
        <begin position="613"/>
        <end position="635"/>
    </location>
</feature>
<name>A0ABP9YX71_9FUNG</name>
<dbReference type="Pfam" id="PF25886">
    <property type="entry name" value="Msy1"/>
    <property type="match status" value="1"/>
</dbReference>
<gene>
    <name evidence="9" type="ORF">MFLAVUS_004900</name>
</gene>
<evidence type="ECO:0000256" key="1">
    <source>
        <dbReference type="ARBA" id="ARBA00004370"/>
    </source>
</evidence>
<dbReference type="PROSITE" id="PS00018">
    <property type="entry name" value="EF_HAND_1"/>
    <property type="match status" value="1"/>
</dbReference>
<dbReference type="InterPro" id="IPR058650">
    <property type="entry name" value="Msy1/2-like"/>
</dbReference>
<sequence>MQQEEPKVVDHSTKKSEEIEHETPQPTRRPVHNRSQPSTMSGISTDDEYHDDRIIIDDGIPSGVPLESLAGPALILPSNDIDGRTLNEDFDWAGREDDDDEMDKKDEEGKKNRGALTQSSVIICLSKNSSHIAWSCILLFAMILIAIDVAVFVVYQRKEDTSITSYSLQVWFTWITFMWCIGFMSQILVELVPWAIKKSVGYLRPQSIEVLRMRLSYYMALRVYIKLFIITAWGWGSWAFIVGQCHLPIFVLQLIVTSFHKKAYGDRIKENDKALRILDRLRKTKKKNPQEFLLKRIRRKPKTATNTPGASNMNTPTRSHSIDETDSQYFYGNHGNNQPANVNKSIMSNQQQFVDTKSNVKFPSQNMDTLIAIPPLEDRNQKSDDEKHDFQREDIRSNNGIKRDGSAEDVINKTPAEEEANPKRRSFMSKVTKKMKRNSRNASQEPYSGDENEKSRSASPPPLSRENTWFSRNSQDEKGFLGATRDFGLSTTAIPGKLFKSGYNKFVTQTGAKNFSSHQIHGQNSTQQAKTLAKKIYYNLLGPDSTRDSIYESDLYPFFNTVAEATNAFGLFDTDGNGDISKRELRSGCIKIYRERKNLTRSMRDLSQATGKLDIVLMIIFIIVWVIIVCAAFGVNVGTDLMPLWSAFVAASFVFGTSAKDAFEAIIFVFVTHPFDSGDRVFIQGENWIVREVGLLVTTFVKWDGSVIYAKNSVLTTQYIINVRRSGRTCQAVDTLNSYIQLNIDADLQISFSTPSWKMKKLTDHMIQWSNQFPKLYTTNSTSANVVSFSNQNIIGLSFYVEHTQNWQDAAGRWLRHNKFMMEIKEECERLGVSYELPPQPFVQGASPPNDAPPEAYNMGDKAGYGLEGLERRRPFANDDGYGDAPGGNMEASNAGPDNSGAAAGAAATMMFAGAM</sequence>
<dbReference type="Proteomes" id="UP001473302">
    <property type="component" value="Unassembled WGS sequence"/>
</dbReference>
<evidence type="ECO:0000256" key="4">
    <source>
        <dbReference type="ARBA" id="ARBA00022989"/>
    </source>
</evidence>
<feature type="transmembrane region" description="Helical" evidence="7">
    <location>
        <begin position="175"/>
        <end position="196"/>
    </location>
</feature>
<feature type="domain" description="EF-hand" evidence="8">
    <location>
        <begin position="560"/>
        <end position="595"/>
    </location>
</feature>
<feature type="compositionally biased region" description="Polar residues" evidence="6">
    <location>
        <begin position="303"/>
        <end position="319"/>
    </location>
</feature>
<evidence type="ECO:0000256" key="3">
    <source>
        <dbReference type="ARBA" id="ARBA00022837"/>
    </source>
</evidence>
<dbReference type="SUPFAM" id="SSF50182">
    <property type="entry name" value="Sm-like ribonucleoproteins"/>
    <property type="match status" value="1"/>
</dbReference>
<evidence type="ECO:0000256" key="6">
    <source>
        <dbReference type="SAM" id="MobiDB-lite"/>
    </source>
</evidence>
<evidence type="ECO:0000313" key="10">
    <source>
        <dbReference type="Proteomes" id="UP001473302"/>
    </source>
</evidence>
<feature type="region of interest" description="Disordered" evidence="6">
    <location>
        <begin position="873"/>
        <end position="902"/>
    </location>
</feature>
<dbReference type="SUPFAM" id="SSF47473">
    <property type="entry name" value="EF-hand"/>
    <property type="match status" value="1"/>
</dbReference>
<comment type="subcellular location">
    <subcellularLocation>
        <location evidence="1">Membrane</location>
    </subcellularLocation>
</comment>
<dbReference type="EMBL" id="BAABUK010000010">
    <property type="protein sequence ID" value="GAA5811463.1"/>
    <property type="molecule type" value="Genomic_DNA"/>
</dbReference>
<evidence type="ECO:0000259" key="8">
    <source>
        <dbReference type="PROSITE" id="PS50222"/>
    </source>
</evidence>
<organism evidence="9 10">
    <name type="scientific">Mucor flavus</name>
    <dbReference type="NCBI Taxonomy" id="439312"/>
    <lineage>
        <taxon>Eukaryota</taxon>
        <taxon>Fungi</taxon>
        <taxon>Fungi incertae sedis</taxon>
        <taxon>Mucoromycota</taxon>
        <taxon>Mucoromycotina</taxon>
        <taxon>Mucoromycetes</taxon>
        <taxon>Mucorales</taxon>
        <taxon>Mucorineae</taxon>
        <taxon>Mucoraceae</taxon>
        <taxon>Mucor</taxon>
    </lineage>
</organism>
<feature type="region of interest" description="Disordered" evidence="6">
    <location>
        <begin position="90"/>
        <end position="111"/>
    </location>
</feature>
<dbReference type="InterPro" id="IPR010920">
    <property type="entry name" value="LSM_dom_sf"/>
</dbReference>